<dbReference type="GO" id="GO:0003677">
    <property type="term" value="F:DNA binding"/>
    <property type="evidence" value="ECO:0007669"/>
    <property type="project" value="UniProtKB-KW"/>
</dbReference>
<dbReference type="GO" id="GO:0006355">
    <property type="term" value="P:regulation of DNA-templated transcription"/>
    <property type="evidence" value="ECO:0007669"/>
    <property type="project" value="InterPro"/>
</dbReference>
<sequence length="228" mass="25137">MNKFDNHNVSMLVSDEKAKRRVLITDRNPVLAEVLANELNLTGVLECTFVPHGVQIIDEITARRPDALIFDPADMELSKQSDILELGRNIRRANPTTRVLGYSFKTTNSMVRGMLDAGFCGCISKNANLRQLAIALAVILDGGIYFDDAFGAHLRPMLAETADDDGLSEREKEVLVGFARGLSAKQIAHDLKISNKTVDTYKARASQKVGLSDRAQLVGYVLEQGWMS</sequence>
<evidence type="ECO:0000313" key="7">
    <source>
        <dbReference type="EMBL" id="PRY77788.1"/>
    </source>
</evidence>
<evidence type="ECO:0000256" key="4">
    <source>
        <dbReference type="PROSITE-ProRule" id="PRU00169"/>
    </source>
</evidence>
<dbReference type="AlphaFoldDB" id="A0A2T0VZK0"/>
<dbReference type="EMBL" id="PVTP01000005">
    <property type="protein sequence ID" value="PRY77788.1"/>
    <property type="molecule type" value="Genomic_DNA"/>
</dbReference>
<evidence type="ECO:0000256" key="3">
    <source>
        <dbReference type="ARBA" id="ARBA00023163"/>
    </source>
</evidence>
<feature type="modified residue" description="4-aspartylphosphate" evidence="4">
    <location>
        <position position="71"/>
    </location>
</feature>
<evidence type="ECO:0000256" key="2">
    <source>
        <dbReference type="ARBA" id="ARBA00023125"/>
    </source>
</evidence>
<dbReference type="Pfam" id="PF00072">
    <property type="entry name" value="Response_reg"/>
    <property type="match status" value="1"/>
</dbReference>
<keyword evidence="8" id="KW-1185">Reference proteome</keyword>
<protein>
    <submittedName>
        <fullName evidence="7">DNA-binding NarL/FixJ family response regulator</fullName>
    </submittedName>
</protein>
<dbReference type="Proteomes" id="UP000238007">
    <property type="component" value="Unassembled WGS sequence"/>
</dbReference>
<dbReference type="Pfam" id="PF00196">
    <property type="entry name" value="GerE"/>
    <property type="match status" value="1"/>
</dbReference>
<dbReference type="SUPFAM" id="SSF46894">
    <property type="entry name" value="C-terminal effector domain of the bipartite response regulators"/>
    <property type="match status" value="1"/>
</dbReference>
<feature type="domain" description="Response regulatory" evidence="6">
    <location>
        <begin position="21"/>
        <end position="140"/>
    </location>
</feature>
<proteinExistence type="predicted"/>
<dbReference type="SMART" id="SM00421">
    <property type="entry name" value="HTH_LUXR"/>
    <property type="match status" value="1"/>
</dbReference>
<name>A0A2T0VZK0_9RHOB</name>
<dbReference type="RefSeq" id="WP_165793359.1">
    <property type="nucleotide sequence ID" value="NZ_PVTP01000005.1"/>
</dbReference>
<dbReference type="PROSITE" id="PS50110">
    <property type="entry name" value="RESPONSE_REGULATORY"/>
    <property type="match status" value="1"/>
</dbReference>
<dbReference type="InterPro" id="IPR011006">
    <property type="entry name" value="CheY-like_superfamily"/>
</dbReference>
<gene>
    <name evidence="7" type="ORF">CLV80_105272</name>
</gene>
<keyword evidence="4" id="KW-0597">Phosphoprotein</keyword>
<dbReference type="PANTHER" id="PTHR43214">
    <property type="entry name" value="TWO-COMPONENT RESPONSE REGULATOR"/>
    <property type="match status" value="1"/>
</dbReference>
<dbReference type="PRINTS" id="PR00038">
    <property type="entry name" value="HTHLUXR"/>
</dbReference>
<dbReference type="InterPro" id="IPR036388">
    <property type="entry name" value="WH-like_DNA-bd_sf"/>
</dbReference>
<evidence type="ECO:0000256" key="1">
    <source>
        <dbReference type="ARBA" id="ARBA00023015"/>
    </source>
</evidence>
<evidence type="ECO:0000259" key="5">
    <source>
        <dbReference type="PROSITE" id="PS50043"/>
    </source>
</evidence>
<dbReference type="InterPro" id="IPR001789">
    <property type="entry name" value="Sig_transdc_resp-reg_receiver"/>
</dbReference>
<dbReference type="PROSITE" id="PS50043">
    <property type="entry name" value="HTH_LUXR_2"/>
    <property type="match status" value="1"/>
</dbReference>
<evidence type="ECO:0000313" key="8">
    <source>
        <dbReference type="Proteomes" id="UP000238007"/>
    </source>
</evidence>
<dbReference type="GO" id="GO:0000160">
    <property type="term" value="P:phosphorelay signal transduction system"/>
    <property type="evidence" value="ECO:0007669"/>
    <property type="project" value="InterPro"/>
</dbReference>
<keyword evidence="2 7" id="KW-0238">DNA-binding</keyword>
<feature type="domain" description="HTH luxR-type" evidence="5">
    <location>
        <begin position="160"/>
        <end position="225"/>
    </location>
</feature>
<dbReference type="InterPro" id="IPR000792">
    <property type="entry name" value="Tscrpt_reg_LuxR_C"/>
</dbReference>
<dbReference type="PANTHER" id="PTHR43214:SF41">
    <property type="entry name" value="NITRATE_NITRITE RESPONSE REGULATOR PROTEIN NARP"/>
    <property type="match status" value="1"/>
</dbReference>
<comment type="caution">
    <text evidence="7">The sequence shown here is derived from an EMBL/GenBank/DDBJ whole genome shotgun (WGS) entry which is preliminary data.</text>
</comment>
<dbReference type="SUPFAM" id="SSF52172">
    <property type="entry name" value="CheY-like"/>
    <property type="match status" value="1"/>
</dbReference>
<dbReference type="Gene3D" id="3.40.50.2300">
    <property type="match status" value="1"/>
</dbReference>
<accession>A0A2T0VZK0</accession>
<keyword evidence="1" id="KW-0805">Transcription regulation</keyword>
<organism evidence="7 8">
    <name type="scientific">Yoonia maritima</name>
    <dbReference type="NCBI Taxonomy" id="1435347"/>
    <lineage>
        <taxon>Bacteria</taxon>
        <taxon>Pseudomonadati</taxon>
        <taxon>Pseudomonadota</taxon>
        <taxon>Alphaproteobacteria</taxon>
        <taxon>Rhodobacterales</taxon>
        <taxon>Paracoccaceae</taxon>
        <taxon>Yoonia</taxon>
    </lineage>
</organism>
<dbReference type="Gene3D" id="1.10.10.10">
    <property type="entry name" value="Winged helix-like DNA-binding domain superfamily/Winged helix DNA-binding domain"/>
    <property type="match status" value="1"/>
</dbReference>
<keyword evidence="3" id="KW-0804">Transcription</keyword>
<dbReference type="InterPro" id="IPR039420">
    <property type="entry name" value="WalR-like"/>
</dbReference>
<dbReference type="InterPro" id="IPR016032">
    <property type="entry name" value="Sig_transdc_resp-reg_C-effctor"/>
</dbReference>
<dbReference type="PROSITE" id="PS00622">
    <property type="entry name" value="HTH_LUXR_1"/>
    <property type="match status" value="1"/>
</dbReference>
<dbReference type="CDD" id="cd06170">
    <property type="entry name" value="LuxR_C_like"/>
    <property type="match status" value="1"/>
</dbReference>
<evidence type="ECO:0000259" key="6">
    <source>
        <dbReference type="PROSITE" id="PS50110"/>
    </source>
</evidence>
<reference evidence="7 8" key="1">
    <citation type="submission" date="2018-03" db="EMBL/GenBank/DDBJ databases">
        <title>Genomic Encyclopedia of Archaeal and Bacterial Type Strains, Phase II (KMG-II): from individual species to whole genera.</title>
        <authorList>
            <person name="Goeker M."/>
        </authorList>
    </citation>
    <scope>NUCLEOTIDE SEQUENCE [LARGE SCALE GENOMIC DNA]</scope>
    <source>
        <strain evidence="7 8">DSM 101533</strain>
    </source>
</reference>